<dbReference type="Proteomes" id="UP001501410">
    <property type="component" value="Unassembled WGS sequence"/>
</dbReference>
<keyword evidence="1" id="KW-1133">Transmembrane helix</keyword>
<evidence type="ECO:0000313" key="3">
    <source>
        <dbReference type="Proteomes" id="UP001501410"/>
    </source>
</evidence>
<proteinExistence type="predicted"/>
<keyword evidence="1" id="KW-0472">Membrane</keyword>
<name>A0ABP8MZN6_9BACT</name>
<keyword evidence="3" id="KW-1185">Reference proteome</keyword>
<feature type="transmembrane region" description="Helical" evidence="1">
    <location>
        <begin position="114"/>
        <end position="133"/>
    </location>
</feature>
<feature type="transmembrane region" description="Helical" evidence="1">
    <location>
        <begin position="89"/>
        <end position="108"/>
    </location>
</feature>
<protein>
    <recommendedName>
        <fullName evidence="4">DoxX family membrane protein</fullName>
    </recommendedName>
</protein>
<evidence type="ECO:0008006" key="4">
    <source>
        <dbReference type="Google" id="ProtNLM"/>
    </source>
</evidence>
<feature type="transmembrane region" description="Helical" evidence="1">
    <location>
        <begin position="154"/>
        <end position="177"/>
    </location>
</feature>
<feature type="transmembrane region" description="Helical" evidence="1">
    <location>
        <begin position="12"/>
        <end position="31"/>
    </location>
</feature>
<reference evidence="3" key="1">
    <citation type="journal article" date="2019" name="Int. J. Syst. Evol. Microbiol.">
        <title>The Global Catalogue of Microorganisms (GCM) 10K type strain sequencing project: providing services to taxonomists for standard genome sequencing and annotation.</title>
        <authorList>
            <consortium name="The Broad Institute Genomics Platform"/>
            <consortium name="The Broad Institute Genome Sequencing Center for Infectious Disease"/>
            <person name="Wu L."/>
            <person name="Ma J."/>
        </authorList>
    </citation>
    <scope>NUCLEOTIDE SEQUENCE [LARGE SCALE GENOMIC DNA]</scope>
    <source>
        <strain evidence="3">JCM 31921</strain>
    </source>
</reference>
<dbReference type="RefSeq" id="WP_344828456.1">
    <property type="nucleotide sequence ID" value="NZ_BAABEZ010000024.1"/>
</dbReference>
<sequence>MKNIPKQHWYAYFMLAARCWLGYILICYGWAKLTDGQFILSEKELNTPLKDLNLFRLSFYLAGHEPFKSFVGISQLLAGALLIYHRTCIIGAFMSIPIWLNILVWDIAFLGSSGWAFTIRISYYLVLTGLILYHHRDRVFPMLFAAVPGKTPRFTYPFWAYMLLPVAGFIIEFAPGIPRMIGMLLG</sequence>
<gene>
    <name evidence="2" type="ORF">GCM10023092_27740</name>
</gene>
<evidence type="ECO:0000313" key="2">
    <source>
        <dbReference type="EMBL" id="GAA4458814.1"/>
    </source>
</evidence>
<comment type="caution">
    <text evidence="2">The sequence shown here is derived from an EMBL/GenBank/DDBJ whole genome shotgun (WGS) entry which is preliminary data.</text>
</comment>
<evidence type="ECO:0000256" key="1">
    <source>
        <dbReference type="SAM" id="Phobius"/>
    </source>
</evidence>
<keyword evidence="1" id="KW-0812">Transmembrane</keyword>
<organism evidence="2 3">
    <name type="scientific">Rurimicrobium arvi</name>
    <dbReference type="NCBI Taxonomy" id="2049916"/>
    <lineage>
        <taxon>Bacteria</taxon>
        <taxon>Pseudomonadati</taxon>
        <taxon>Bacteroidota</taxon>
        <taxon>Chitinophagia</taxon>
        <taxon>Chitinophagales</taxon>
        <taxon>Chitinophagaceae</taxon>
        <taxon>Rurimicrobium</taxon>
    </lineage>
</organism>
<accession>A0ABP8MZN6</accession>
<dbReference type="EMBL" id="BAABEZ010000024">
    <property type="protein sequence ID" value="GAA4458814.1"/>
    <property type="molecule type" value="Genomic_DNA"/>
</dbReference>